<sequence>MPMPRKGRYKTTRSKSFTDGDIKCTLHYNGAMKAKQISPKQPKSDRFRKMKIEVSAKPRQGYHFSFQTIKRPVSARVTYSQQGVSSRNHVKEYRYMDKETQQHRTSSASISRSRTTDRLAEVTISFHELVKDEGGDGAAMAAKTPQKIDEIIWRQPPKNHKRRRRQNKIKVDRDGEKGGEGGDESEEERPRTRKKRLVQDESKDEDLRANKRRRRKEPSVDVKSEQDNDEEDVHIPKKSKRVRTNKALAQKRVESEHDSDSDKESESFPHKSRARKASGDDRNGGKIEVLKKSKQARTNNVVRTRRIIRSPTPRSSVLPRTARLLTTHVPESPQNSAPYPPTPRDTPKKASIKSEEGAKVIIQGPGKDGNDPIDLIGQSDDDDDYYRVKVVKQDKGTQIVTTPPSQVNRAGTRQPRTPPASDEPEDSQALEQERRRVQNWLRGRVQPTRTEVQIPNHFTPPIEEGFREINSKKGELEVELARRKILVRACEVELHVMVREEEVRYQELLKRALENVCPKR</sequence>
<feature type="compositionally biased region" description="Basic residues" evidence="1">
    <location>
        <begin position="157"/>
        <end position="168"/>
    </location>
</feature>
<feature type="compositionally biased region" description="Basic and acidic residues" evidence="1">
    <location>
        <begin position="217"/>
        <end position="226"/>
    </location>
</feature>
<organism evidence="2 3">
    <name type="scientific">Sphaerobolus stellatus (strain SS14)</name>
    <dbReference type="NCBI Taxonomy" id="990650"/>
    <lineage>
        <taxon>Eukaryota</taxon>
        <taxon>Fungi</taxon>
        <taxon>Dikarya</taxon>
        <taxon>Basidiomycota</taxon>
        <taxon>Agaricomycotina</taxon>
        <taxon>Agaricomycetes</taxon>
        <taxon>Phallomycetidae</taxon>
        <taxon>Geastrales</taxon>
        <taxon>Sphaerobolaceae</taxon>
        <taxon>Sphaerobolus</taxon>
    </lineage>
</organism>
<accession>A0A0C9UNJ4</accession>
<dbReference type="EMBL" id="KN837355">
    <property type="protein sequence ID" value="KIJ26850.1"/>
    <property type="molecule type" value="Genomic_DNA"/>
</dbReference>
<keyword evidence="3" id="KW-1185">Reference proteome</keyword>
<protein>
    <submittedName>
        <fullName evidence="2">Uncharacterized protein</fullName>
    </submittedName>
</protein>
<gene>
    <name evidence="2" type="ORF">M422DRAFT_272058</name>
</gene>
<evidence type="ECO:0000256" key="1">
    <source>
        <dbReference type="SAM" id="MobiDB-lite"/>
    </source>
</evidence>
<feature type="region of interest" description="Disordered" evidence="1">
    <location>
        <begin position="395"/>
        <end position="432"/>
    </location>
</feature>
<feature type="compositionally biased region" description="Polar residues" evidence="1">
    <location>
        <begin position="396"/>
        <end position="415"/>
    </location>
</feature>
<dbReference type="Proteomes" id="UP000054279">
    <property type="component" value="Unassembled WGS sequence"/>
</dbReference>
<reference evidence="2 3" key="1">
    <citation type="submission" date="2014-06" db="EMBL/GenBank/DDBJ databases">
        <title>Evolutionary Origins and Diversification of the Mycorrhizal Mutualists.</title>
        <authorList>
            <consortium name="DOE Joint Genome Institute"/>
            <consortium name="Mycorrhizal Genomics Consortium"/>
            <person name="Kohler A."/>
            <person name="Kuo A."/>
            <person name="Nagy L.G."/>
            <person name="Floudas D."/>
            <person name="Copeland A."/>
            <person name="Barry K.W."/>
            <person name="Cichocki N."/>
            <person name="Veneault-Fourrey C."/>
            <person name="LaButti K."/>
            <person name="Lindquist E.A."/>
            <person name="Lipzen A."/>
            <person name="Lundell T."/>
            <person name="Morin E."/>
            <person name="Murat C."/>
            <person name="Riley R."/>
            <person name="Ohm R."/>
            <person name="Sun H."/>
            <person name="Tunlid A."/>
            <person name="Henrissat B."/>
            <person name="Grigoriev I.V."/>
            <person name="Hibbett D.S."/>
            <person name="Martin F."/>
        </authorList>
    </citation>
    <scope>NUCLEOTIDE SEQUENCE [LARGE SCALE GENOMIC DNA]</scope>
    <source>
        <strain evidence="2 3">SS14</strain>
    </source>
</reference>
<evidence type="ECO:0000313" key="2">
    <source>
        <dbReference type="EMBL" id="KIJ26850.1"/>
    </source>
</evidence>
<dbReference type="HOGENOM" id="CLU_049939_0_0_1"/>
<dbReference type="AlphaFoldDB" id="A0A0C9UNJ4"/>
<proteinExistence type="predicted"/>
<evidence type="ECO:0000313" key="3">
    <source>
        <dbReference type="Proteomes" id="UP000054279"/>
    </source>
</evidence>
<feature type="compositionally biased region" description="Basic and acidic residues" evidence="1">
    <location>
        <begin position="197"/>
        <end position="209"/>
    </location>
</feature>
<feature type="compositionally biased region" description="Basic and acidic residues" evidence="1">
    <location>
        <begin position="277"/>
        <end position="291"/>
    </location>
</feature>
<feature type="compositionally biased region" description="Basic and acidic residues" evidence="1">
    <location>
        <begin position="169"/>
        <end position="180"/>
    </location>
</feature>
<feature type="compositionally biased region" description="Basic and acidic residues" evidence="1">
    <location>
        <begin position="345"/>
        <end position="358"/>
    </location>
</feature>
<name>A0A0C9UNJ4_SPHS4</name>
<feature type="region of interest" description="Disordered" evidence="1">
    <location>
        <begin position="135"/>
        <end position="381"/>
    </location>
</feature>
<feature type="compositionally biased region" description="Basic and acidic residues" evidence="1">
    <location>
        <begin position="251"/>
        <end position="269"/>
    </location>
</feature>